<gene>
    <name evidence="2" type="ORF">J437_LFUL018613</name>
</gene>
<accession>A0A8K0KQY6</accession>
<evidence type="ECO:0000313" key="3">
    <source>
        <dbReference type="Proteomes" id="UP000792457"/>
    </source>
</evidence>
<comment type="caution">
    <text evidence="2">The sequence shown here is derived from an EMBL/GenBank/DDBJ whole genome shotgun (WGS) entry which is preliminary data.</text>
</comment>
<sequence>MEKDQKDLHGDGVRASTSEVPQEGGVLSENQEFEFLPSCRSRRCGGLRPRLYDGAVPLTTPVILFIESVLQTDRPLKGVFQAIET</sequence>
<evidence type="ECO:0000313" key="2">
    <source>
        <dbReference type="EMBL" id="KAG8238778.1"/>
    </source>
</evidence>
<feature type="compositionally biased region" description="Basic and acidic residues" evidence="1">
    <location>
        <begin position="1"/>
        <end position="12"/>
    </location>
</feature>
<reference evidence="2" key="1">
    <citation type="submission" date="2013-04" db="EMBL/GenBank/DDBJ databases">
        <authorList>
            <person name="Qu J."/>
            <person name="Murali S.C."/>
            <person name="Bandaranaike D."/>
            <person name="Bellair M."/>
            <person name="Blankenburg K."/>
            <person name="Chao H."/>
            <person name="Dinh H."/>
            <person name="Doddapaneni H."/>
            <person name="Downs B."/>
            <person name="Dugan-Rocha S."/>
            <person name="Elkadiri S."/>
            <person name="Gnanaolivu R.D."/>
            <person name="Hernandez B."/>
            <person name="Javaid M."/>
            <person name="Jayaseelan J.C."/>
            <person name="Lee S."/>
            <person name="Li M."/>
            <person name="Ming W."/>
            <person name="Munidasa M."/>
            <person name="Muniz J."/>
            <person name="Nguyen L."/>
            <person name="Ongeri F."/>
            <person name="Osuji N."/>
            <person name="Pu L.-L."/>
            <person name="Puazo M."/>
            <person name="Qu C."/>
            <person name="Quiroz J."/>
            <person name="Raj R."/>
            <person name="Weissenberger G."/>
            <person name="Xin Y."/>
            <person name="Zou X."/>
            <person name="Han Y."/>
            <person name="Richards S."/>
            <person name="Worley K."/>
            <person name="Muzny D."/>
            <person name="Gibbs R."/>
        </authorList>
    </citation>
    <scope>NUCLEOTIDE SEQUENCE</scope>
    <source>
        <strain evidence="2">Sampled in the wild</strain>
    </source>
</reference>
<protein>
    <submittedName>
        <fullName evidence="2">Uncharacterized protein</fullName>
    </submittedName>
</protein>
<dbReference type="Proteomes" id="UP000792457">
    <property type="component" value="Unassembled WGS sequence"/>
</dbReference>
<evidence type="ECO:0000256" key="1">
    <source>
        <dbReference type="SAM" id="MobiDB-lite"/>
    </source>
</evidence>
<keyword evidence="3" id="KW-1185">Reference proteome</keyword>
<feature type="region of interest" description="Disordered" evidence="1">
    <location>
        <begin position="1"/>
        <end position="28"/>
    </location>
</feature>
<proteinExistence type="predicted"/>
<dbReference type="EMBL" id="KZ309434">
    <property type="protein sequence ID" value="KAG8238778.1"/>
    <property type="molecule type" value="Genomic_DNA"/>
</dbReference>
<organism evidence="2 3">
    <name type="scientific">Ladona fulva</name>
    <name type="common">Scarce chaser dragonfly</name>
    <name type="synonym">Libellula fulva</name>
    <dbReference type="NCBI Taxonomy" id="123851"/>
    <lineage>
        <taxon>Eukaryota</taxon>
        <taxon>Metazoa</taxon>
        <taxon>Ecdysozoa</taxon>
        <taxon>Arthropoda</taxon>
        <taxon>Hexapoda</taxon>
        <taxon>Insecta</taxon>
        <taxon>Pterygota</taxon>
        <taxon>Palaeoptera</taxon>
        <taxon>Odonata</taxon>
        <taxon>Epiprocta</taxon>
        <taxon>Anisoptera</taxon>
        <taxon>Libelluloidea</taxon>
        <taxon>Libellulidae</taxon>
        <taxon>Ladona</taxon>
    </lineage>
</organism>
<reference evidence="2" key="2">
    <citation type="submission" date="2017-10" db="EMBL/GenBank/DDBJ databases">
        <title>Ladona fulva Genome sequencing and assembly.</title>
        <authorList>
            <person name="Murali S."/>
            <person name="Richards S."/>
            <person name="Bandaranaike D."/>
            <person name="Bellair M."/>
            <person name="Blankenburg K."/>
            <person name="Chao H."/>
            <person name="Dinh H."/>
            <person name="Doddapaneni H."/>
            <person name="Dugan-Rocha S."/>
            <person name="Elkadiri S."/>
            <person name="Gnanaolivu R."/>
            <person name="Hernandez B."/>
            <person name="Skinner E."/>
            <person name="Javaid M."/>
            <person name="Lee S."/>
            <person name="Li M."/>
            <person name="Ming W."/>
            <person name="Munidasa M."/>
            <person name="Muniz J."/>
            <person name="Nguyen L."/>
            <person name="Hughes D."/>
            <person name="Osuji N."/>
            <person name="Pu L.-L."/>
            <person name="Puazo M."/>
            <person name="Qu C."/>
            <person name="Quiroz J."/>
            <person name="Raj R."/>
            <person name="Weissenberger G."/>
            <person name="Xin Y."/>
            <person name="Zou X."/>
            <person name="Han Y."/>
            <person name="Worley K."/>
            <person name="Muzny D."/>
            <person name="Gibbs R."/>
        </authorList>
    </citation>
    <scope>NUCLEOTIDE SEQUENCE</scope>
    <source>
        <strain evidence="2">Sampled in the wild</strain>
    </source>
</reference>
<dbReference type="AlphaFoldDB" id="A0A8K0KQY6"/>
<name>A0A8K0KQY6_LADFU</name>